<protein>
    <submittedName>
        <fullName evidence="9">DNA-binding protein</fullName>
    </submittedName>
</protein>
<dbReference type="InterPro" id="IPR029060">
    <property type="entry name" value="PIN-like_dom_sf"/>
</dbReference>
<dbReference type="AlphaFoldDB" id="A0A1D8IMX9"/>
<evidence type="ECO:0000256" key="5">
    <source>
        <dbReference type="ARBA" id="ARBA00022801"/>
    </source>
</evidence>
<dbReference type="PANTHER" id="PTHR33653">
    <property type="entry name" value="RIBONUCLEASE VAPC2"/>
    <property type="match status" value="1"/>
</dbReference>
<feature type="domain" description="PIN" evidence="8">
    <location>
        <begin position="3"/>
        <end position="118"/>
    </location>
</feature>
<proteinExistence type="inferred from homology"/>
<evidence type="ECO:0000256" key="2">
    <source>
        <dbReference type="ARBA" id="ARBA00022649"/>
    </source>
</evidence>
<keyword evidence="3" id="KW-0540">Nuclease</keyword>
<dbReference type="GO" id="GO:0004518">
    <property type="term" value="F:nuclease activity"/>
    <property type="evidence" value="ECO:0007669"/>
    <property type="project" value="UniProtKB-KW"/>
</dbReference>
<dbReference type="GO" id="GO:0046872">
    <property type="term" value="F:metal ion binding"/>
    <property type="evidence" value="ECO:0007669"/>
    <property type="project" value="UniProtKB-KW"/>
</dbReference>
<dbReference type="RefSeq" id="WP_070078159.1">
    <property type="nucleotide sequence ID" value="NZ_CP017415.1"/>
</dbReference>
<evidence type="ECO:0000256" key="3">
    <source>
        <dbReference type="ARBA" id="ARBA00022722"/>
    </source>
</evidence>
<gene>
    <name evidence="9" type="ORF">BI364_07175</name>
</gene>
<keyword evidence="6" id="KW-0460">Magnesium</keyword>
<evidence type="ECO:0000256" key="6">
    <source>
        <dbReference type="ARBA" id="ARBA00022842"/>
    </source>
</evidence>
<dbReference type="Gene3D" id="3.40.50.1010">
    <property type="entry name" value="5'-nuclease"/>
    <property type="match status" value="1"/>
</dbReference>
<reference evidence="10" key="1">
    <citation type="submission" date="2016-09" db="EMBL/GenBank/DDBJ databases">
        <title>Acidihalobacter prosperus F5.</title>
        <authorList>
            <person name="Khaleque H.N."/>
            <person name="Ramsay J.P."/>
            <person name="Kaksonen A.H."/>
            <person name="Boxall N.J."/>
            <person name="Watkin E.L.J."/>
        </authorList>
    </citation>
    <scope>NUCLEOTIDE SEQUENCE [LARGE SCALE GENOMIC DNA]</scope>
    <source>
        <strain evidence="10">F5</strain>
    </source>
</reference>
<keyword evidence="9" id="KW-0238">DNA-binding</keyword>
<evidence type="ECO:0000256" key="1">
    <source>
        <dbReference type="ARBA" id="ARBA00001946"/>
    </source>
</evidence>
<dbReference type="Proteomes" id="UP000095401">
    <property type="component" value="Chromosome"/>
</dbReference>
<dbReference type="GO" id="GO:0016787">
    <property type="term" value="F:hydrolase activity"/>
    <property type="evidence" value="ECO:0007669"/>
    <property type="project" value="UniProtKB-KW"/>
</dbReference>
<dbReference type="KEGG" id="aprs:BI364_07175"/>
<keyword evidence="5" id="KW-0378">Hydrolase</keyword>
<dbReference type="InterPro" id="IPR002716">
    <property type="entry name" value="PIN_dom"/>
</dbReference>
<comment type="similarity">
    <text evidence="7">Belongs to the PINc/VapC protein family.</text>
</comment>
<evidence type="ECO:0000256" key="7">
    <source>
        <dbReference type="ARBA" id="ARBA00038093"/>
    </source>
</evidence>
<dbReference type="EMBL" id="CP017415">
    <property type="protein sequence ID" value="AOU97774.1"/>
    <property type="molecule type" value="Genomic_DNA"/>
</dbReference>
<evidence type="ECO:0000313" key="9">
    <source>
        <dbReference type="EMBL" id="AOU97774.1"/>
    </source>
</evidence>
<keyword evidence="2" id="KW-1277">Toxin-antitoxin system</keyword>
<accession>A0A1D8IMX9</accession>
<keyword evidence="10" id="KW-1185">Reference proteome</keyword>
<keyword evidence="4" id="KW-0479">Metal-binding</keyword>
<evidence type="ECO:0000313" key="10">
    <source>
        <dbReference type="Proteomes" id="UP000095401"/>
    </source>
</evidence>
<dbReference type="SUPFAM" id="SSF88723">
    <property type="entry name" value="PIN domain-like"/>
    <property type="match status" value="1"/>
</dbReference>
<organism evidence="9 10">
    <name type="scientific">Acidihalobacter yilgarnensis</name>
    <dbReference type="NCBI Taxonomy" id="2819280"/>
    <lineage>
        <taxon>Bacteria</taxon>
        <taxon>Pseudomonadati</taxon>
        <taxon>Pseudomonadota</taxon>
        <taxon>Gammaproteobacteria</taxon>
        <taxon>Chromatiales</taxon>
        <taxon>Ectothiorhodospiraceae</taxon>
        <taxon>Acidihalobacter</taxon>
    </lineage>
</organism>
<dbReference type="Pfam" id="PF01850">
    <property type="entry name" value="PIN"/>
    <property type="match status" value="1"/>
</dbReference>
<comment type="cofactor">
    <cofactor evidence="1">
        <name>Mg(2+)</name>
        <dbReference type="ChEBI" id="CHEBI:18420"/>
    </cofactor>
</comment>
<name>A0A1D8IMX9_9GAMM</name>
<dbReference type="GO" id="GO:0003677">
    <property type="term" value="F:DNA binding"/>
    <property type="evidence" value="ECO:0007669"/>
    <property type="project" value="UniProtKB-KW"/>
</dbReference>
<dbReference type="PANTHER" id="PTHR33653:SF1">
    <property type="entry name" value="RIBONUCLEASE VAPC2"/>
    <property type="match status" value="1"/>
</dbReference>
<evidence type="ECO:0000259" key="8">
    <source>
        <dbReference type="Pfam" id="PF01850"/>
    </source>
</evidence>
<evidence type="ECO:0000256" key="4">
    <source>
        <dbReference type="ARBA" id="ARBA00022723"/>
    </source>
</evidence>
<dbReference type="InterPro" id="IPR050556">
    <property type="entry name" value="Type_II_TA_system_RNase"/>
</dbReference>
<sequence>MLLVDTNVLVDVLEDDPEWADWSIGQLRAQSKIHRLAINAIIYSELSLTFSTTEALDRAVDDLGLAMIEIPRPALFLAGKAFVRYRRQGGKKNNVLADFFIGAHAAVAGYPVLTRDTQRYSTYFTGVTLVSPASGTGKQ</sequence>